<dbReference type="InterPro" id="IPR008023">
    <property type="entry name" value="DUF748"/>
</dbReference>
<evidence type="ECO:0000313" key="2">
    <source>
        <dbReference type="EMBL" id="RMQ49443.1"/>
    </source>
</evidence>
<evidence type="ECO:0000256" key="1">
    <source>
        <dbReference type="SAM" id="Phobius"/>
    </source>
</evidence>
<dbReference type="Proteomes" id="UP000277236">
    <property type="component" value="Unassembled WGS sequence"/>
</dbReference>
<dbReference type="Pfam" id="PF05359">
    <property type="entry name" value="DUF748"/>
    <property type="match status" value="1"/>
</dbReference>
<proteinExistence type="predicted"/>
<organism evidence="2 3">
    <name type="scientific">Pseudomonas cichorii</name>
    <dbReference type="NCBI Taxonomy" id="36746"/>
    <lineage>
        <taxon>Bacteria</taxon>
        <taxon>Pseudomonadati</taxon>
        <taxon>Pseudomonadota</taxon>
        <taxon>Gammaproteobacteria</taxon>
        <taxon>Pseudomonadales</taxon>
        <taxon>Pseudomonadaceae</taxon>
        <taxon>Pseudomonas</taxon>
    </lineage>
</organism>
<protein>
    <recommendedName>
        <fullName evidence="4">DUF748 domain-containing protein</fullName>
    </recommendedName>
</protein>
<accession>A0A3M4M762</accession>
<evidence type="ECO:0008006" key="4">
    <source>
        <dbReference type="Google" id="ProtNLM"/>
    </source>
</evidence>
<name>A0A3M4M762_PSECI</name>
<comment type="caution">
    <text evidence="2">The sequence shown here is derived from an EMBL/GenBank/DDBJ whole genome shotgun (WGS) entry which is preliminary data.</text>
</comment>
<keyword evidence="1" id="KW-0812">Transmembrane</keyword>
<evidence type="ECO:0000313" key="3">
    <source>
        <dbReference type="Proteomes" id="UP000277236"/>
    </source>
</evidence>
<keyword evidence="1" id="KW-1133">Transmembrane helix</keyword>
<keyword evidence="1" id="KW-0472">Membrane</keyword>
<reference evidence="2 3" key="1">
    <citation type="submission" date="2018-08" db="EMBL/GenBank/DDBJ databases">
        <title>Recombination of ecologically and evolutionarily significant loci maintains genetic cohesion in the Pseudomonas syringae species complex.</title>
        <authorList>
            <person name="Dillon M."/>
            <person name="Thakur S."/>
            <person name="Almeida R.N.D."/>
            <person name="Weir B.S."/>
            <person name="Guttman D.S."/>
        </authorList>
    </citation>
    <scope>NUCLEOTIDE SEQUENCE [LARGE SCALE GENOMIC DNA]</scope>
    <source>
        <strain evidence="2 3">ICMP 3353</strain>
    </source>
</reference>
<dbReference type="AlphaFoldDB" id="A0A3M4M762"/>
<gene>
    <name evidence="2" type="ORF">ALQ04_05135</name>
</gene>
<feature type="transmembrane region" description="Helical" evidence="1">
    <location>
        <begin position="25"/>
        <end position="46"/>
    </location>
</feature>
<sequence>MRSSGVNRSTLPEAQAMKPRYRWPLWILATVVILLIAINAALPYLVRNYLNDKLADMGDYRGQITDVDIALWRGAYKINGLNIVKVDGKVPVPFVKVPIIDLAVSWPALWNNHAVVARMVVIEPELNFVDGGPDKQASQTGQGTDWRTQLNKLLPITLDEARIENGRITFNNFTSTPKVKIEADRVNASLYNLTNVVDVEGKRDARFEGKARMLGGATVESSATFDPLSDFQDFDFRLRATGIYLRRLNDFASAYAKFDFNAGNGDLVIEAQATDGQLSGYIKPLLRNVDVFNWKQDVENQNKGFFRSIWEALVGGSETVLKNQKQNQFATRVELSGSVRQQDISGFQAFLQVLRNAFVQAFNTRYESNESS</sequence>
<dbReference type="EMBL" id="RBRE01000016">
    <property type="protein sequence ID" value="RMQ49443.1"/>
    <property type="molecule type" value="Genomic_DNA"/>
</dbReference>